<dbReference type="InterPro" id="IPR045894">
    <property type="entry name" value="At5g08430-like"/>
</dbReference>
<dbReference type="Pfam" id="PF03126">
    <property type="entry name" value="Plus-3"/>
    <property type="match status" value="1"/>
</dbReference>
<dbReference type="InterPro" id="IPR013083">
    <property type="entry name" value="Znf_RING/FYVE/PHD"/>
</dbReference>
<dbReference type="SUPFAM" id="SSF47592">
    <property type="entry name" value="SWIB/MDM2 domain"/>
    <property type="match status" value="1"/>
</dbReference>
<dbReference type="Pfam" id="PF25980">
    <property type="entry name" value="NERD_plant"/>
    <property type="match status" value="1"/>
</dbReference>
<evidence type="ECO:0000313" key="6">
    <source>
        <dbReference type="EMBL" id="CAH1443711.1"/>
    </source>
</evidence>
<dbReference type="Gene3D" id="3.30.40.10">
    <property type="entry name" value="Zinc/RING finger domain, C3HC4 (zinc finger)"/>
    <property type="match status" value="1"/>
</dbReference>
<feature type="region of interest" description="Disordered" evidence="4">
    <location>
        <begin position="254"/>
        <end position="317"/>
    </location>
</feature>
<feature type="compositionally biased region" description="Basic and acidic residues" evidence="4">
    <location>
        <begin position="307"/>
        <end position="317"/>
    </location>
</feature>
<reference evidence="6 7" key="1">
    <citation type="submission" date="2022-01" db="EMBL/GenBank/DDBJ databases">
        <authorList>
            <person name="Xiong W."/>
            <person name="Schranz E."/>
        </authorList>
    </citation>
    <scope>NUCLEOTIDE SEQUENCE [LARGE SCALE GENOMIC DNA]</scope>
</reference>
<dbReference type="EMBL" id="CAKMRJ010005523">
    <property type="protein sequence ID" value="CAH1443711.1"/>
    <property type="molecule type" value="Genomic_DNA"/>
</dbReference>
<organism evidence="6 7">
    <name type="scientific">Lactuca virosa</name>
    <dbReference type="NCBI Taxonomy" id="75947"/>
    <lineage>
        <taxon>Eukaryota</taxon>
        <taxon>Viridiplantae</taxon>
        <taxon>Streptophyta</taxon>
        <taxon>Embryophyta</taxon>
        <taxon>Tracheophyta</taxon>
        <taxon>Spermatophyta</taxon>
        <taxon>Magnoliopsida</taxon>
        <taxon>eudicotyledons</taxon>
        <taxon>Gunneridae</taxon>
        <taxon>Pentapetalae</taxon>
        <taxon>asterids</taxon>
        <taxon>campanulids</taxon>
        <taxon>Asterales</taxon>
        <taxon>Asteraceae</taxon>
        <taxon>Cichorioideae</taxon>
        <taxon>Cichorieae</taxon>
        <taxon>Lactucinae</taxon>
        <taxon>Lactuca</taxon>
    </lineage>
</organism>
<feature type="region of interest" description="Disordered" evidence="4">
    <location>
        <begin position="711"/>
        <end position="734"/>
    </location>
</feature>
<feature type="region of interest" description="Disordered" evidence="4">
    <location>
        <begin position="647"/>
        <end position="668"/>
    </location>
</feature>
<dbReference type="InterPro" id="IPR035445">
    <property type="entry name" value="GYF-like_dom_sf"/>
</dbReference>
<dbReference type="PROSITE" id="PS51360">
    <property type="entry name" value="PLUS3"/>
    <property type="match status" value="1"/>
</dbReference>
<feature type="compositionally biased region" description="Basic and acidic residues" evidence="4">
    <location>
        <begin position="655"/>
        <end position="664"/>
    </location>
</feature>
<dbReference type="SUPFAM" id="SSF159042">
    <property type="entry name" value="Plus3-like"/>
    <property type="match status" value="1"/>
</dbReference>
<dbReference type="AlphaFoldDB" id="A0AAU9P0B8"/>
<keyword evidence="1" id="KW-0479">Metal-binding</keyword>
<keyword evidence="3" id="KW-0862">Zinc</keyword>
<evidence type="ECO:0000256" key="3">
    <source>
        <dbReference type="ARBA" id="ARBA00022833"/>
    </source>
</evidence>
<dbReference type="PANTHER" id="PTHR46851">
    <property type="entry name" value="OS01G0884500 PROTEIN"/>
    <property type="match status" value="1"/>
</dbReference>
<evidence type="ECO:0000259" key="5">
    <source>
        <dbReference type="PROSITE" id="PS51360"/>
    </source>
</evidence>
<dbReference type="InterPro" id="IPR055198">
    <property type="entry name" value="NSD_PHD"/>
</dbReference>
<keyword evidence="2" id="KW-0863">Zinc-finger</keyword>
<dbReference type="PANTHER" id="PTHR46851:SF22">
    <property type="entry name" value="ZINC ION BINDING _ DNA BINDING PROTEIN"/>
    <property type="match status" value="1"/>
</dbReference>
<dbReference type="InterPro" id="IPR011011">
    <property type="entry name" value="Znf_FYVE_PHD"/>
</dbReference>
<dbReference type="SUPFAM" id="SSF57903">
    <property type="entry name" value="FYVE/PHD zinc finger"/>
    <property type="match status" value="1"/>
</dbReference>
<gene>
    <name evidence="6" type="ORF">LVIROSA_LOCUS29607</name>
</gene>
<dbReference type="InterPro" id="IPR058668">
    <property type="entry name" value="NERD_dom"/>
</dbReference>
<dbReference type="Gene3D" id="1.10.245.10">
    <property type="entry name" value="SWIB/MDM2 domain"/>
    <property type="match status" value="1"/>
</dbReference>
<accession>A0AAU9P0B8</accession>
<evidence type="ECO:0000313" key="7">
    <source>
        <dbReference type="Proteomes" id="UP001157418"/>
    </source>
</evidence>
<proteinExistence type="predicted"/>
<evidence type="ECO:0000256" key="1">
    <source>
        <dbReference type="ARBA" id="ARBA00022723"/>
    </source>
</evidence>
<name>A0AAU9P0B8_9ASTR</name>
<comment type="caution">
    <text evidence="6">The sequence shown here is derived from an EMBL/GenBank/DDBJ whole genome shotgun (WGS) entry which is preliminary data.</text>
</comment>
<dbReference type="InterPro" id="IPR004343">
    <property type="entry name" value="Plus-3_dom"/>
</dbReference>
<evidence type="ECO:0000256" key="4">
    <source>
        <dbReference type="SAM" id="MobiDB-lite"/>
    </source>
</evidence>
<feature type="compositionally biased region" description="Basic and acidic residues" evidence="4">
    <location>
        <begin position="281"/>
        <end position="300"/>
    </location>
</feature>
<dbReference type="Pfam" id="PF22908">
    <property type="entry name" value="PHD_NSD"/>
    <property type="match status" value="1"/>
</dbReference>
<dbReference type="InterPro" id="IPR036128">
    <property type="entry name" value="Plus3-like_sf"/>
</dbReference>
<dbReference type="GO" id="GO:0003677">
    <property type="term" value="F:DNA binding"/>
    <property type="evidence" value="ECO:0007669"/>
    <property type="project" value="InterPro"/>
</dbReference>
<dbReference type="CDD" id="cd15568">
    <property type="entry name" value="PHD5_NSD"/>
    <property type="match status" value="1"/>
</dbReference>
<keyword evidence="7" id="KW-1185">Reference proteome</keyword>
<dbReference type="GO" id="GO:0008270">
    <property type="term" value="F:zinc ion binding"/>
    <property type="evidence" value="ECO:0007669"/>
    <property type="project" value="UniProtKB-KW"/>
</dbReference>
<dbReference type="SMART" id="SM00249">
    <property type="entry name" value="PHD"/>
    <property type="match status" value="1"/>
</dbReference>
<dbReference type="InterPro" id="IPR036885">
    <property type="entry name" value="SWIB_MDM2_dom_sf"/>
</dbReference>
<feature type="domain" description="Plus3" evidence="5">
    <location>
        <begin position="457"/>
        <end position="583"/>
    </location>
</feature>
<protein>
    <recommendedName>
        <fullName evidence="5">Plus3 domain-containing protein</fullName>
    </recommendedName>
</protein>
<sequence length="803" mass="92452">MFFARGIKTQGFFSATFIRSGRLTSSLCLLRRKIEGFLATVSGINRAMVTFISLIDNVGGVHIFGIKKRVLQSTRAGFLRKRYRNTHCVADMKKKANKAYKKEDYSEEWCFVCKDGGDLIICDHKDCLKSYHPECAQSSANSKRRFICDLHKCDICDRTSDLVHCYCCPKGVCRRCIKSADFVHVKGKKGFCNHCLKLALLVEEKKDVDSDGETIDFNNRNTYETLYKEYWEIINNTEKLTLDVLIAAKGQLKSGKNYDSDKYDDHSDDNQCSDYEEKGDDMELHESAKKTKRSKPESSSKTKGKSKAKEKEKMKPNKEEFMGWGSTRLIQFLENIGKDTTNALSQRELEKIVKGYGKEKDLIQKNKIIECDVWLRSIFKRKTIKLNRIYDSLETHLAENQVSSDDDDDDELGFDDDDMDCKEEEVVACKRKKKNNGDKLIEKEEPVVDITCFRFALIVPENIRLVYLRRSLVQKLEKEPESFESKVIGSFVRVKEDANGFFLRNAYRLMQVTGVKKCLVGESEQTFMLQSLETDICINLLSDDEFTEEECQDLKNKVKSGLLKKLEVVEVEEKARSLHKDIVTHWIPRELALLKHRIDQANEKGWRKEYPFLYFTLHEYLERRQFLQTPENQTKLLEKIPTVIPDIEEAEPLEDDKKDNKDSPKSILIHSSSGKFKDIGITSEDSKQEMPASEKYAMAIKLQKFFENKPKKPSIVKNPTQLSDSSDEKSTVDISKEDLEDIKSSQWYVMSPRGDKVGPVSLSVLKNWSQTRVALESKIYNSSQTEEQAKPLTDVLHLAFDGK</sequence>
<dbReference type="InterPro" id="IPR001965">
    <property type="entry name" value="Znf_PHD"/>
</dbReference>
<feature type="compositionally biased region" description="Basic and acidic residues" evidence="4">
    <location>
        <begin position="256"/>
        <end position="269"/>
    </location>
</feature>
<evidence type="ECO:0000256" key="2">
    <source>
        <dbReference type="ARBA" id="ARBA00022771"/>
    </source>
</evidence>
<dbReference type="Proteomes" id="UP001157418">
    <property type="component" value="Unassembled WGS sequence"/>
</dbReference>
<dbReference type="Gene3D" id="3.30.1490.40">
    <property type="match status" value="1"/>
</dbReference>
<dbReference type="Gene3D" id="3.90.70.200">
    <property type="entry name" value="Plus-3 domain"/>
    <property type="match status" value="1"/>
</dbReference>
<dbReference type="SMART" id="SM00719">
    <property type="entry name" value="Plus3"/>
    <property type="match status" value="1"/>
</dbReference>